<keyword evidence="7" id="KW-0443">Lipid metabolism</keyword>
<dbReference type="EC" id="6.2.1.3" evidence="6 7"/>
<evidence type="ECO:0000256" key="4">
    <source>
        <dbReference type="ARBA" id="ARBA00022832"/>
    </source>
</evidence>
<dbReference type="InterPro" id="IPR000873">
    <property type="entry name" value="AMP-dep_synth/lig_dom"/>
</dbReference>
<reference evidence="10" key="1">
    <citation type="journal article" date="2018" name="Nat. Microbiol.">
        <title>Leveraging single-cell genomics to expand the fungal tree of life.</title>
        <authorList>
            <person name="Ahrendt S.R."/>
            <person name="Quandt C.A."/>
            <person name="Ciobanu D."/>
            <person name="Clum A."/>
            <person name="Salamov A."/>
            <person name="Andreopoulos B."/>
            <person name="Cheng J.F."/>
            <person name="Woyke T."/>
            <person name="Pelin A."/>
            <person name="Henrissat B."/>
            <person name="Reynolds N.K."/>
            <person name="Benny G.L."/>
            <person name="Smith M.E."/>
            <person name="James T.Y."/>
            <person name="Grigoriev I.V."/>
        </authorList>
    </citation>
    <scope>NUCLEOTIDE SEQUENCE [LARGE SCALE GENOMIC DNA]</scope>
    <source>
        <strain evidence="10">RSA 1356</strain>
    </source>
</reference>
<comment type="similarity">
    <text evidence="1 7">Belongs to the ATP-dependent AMP-binding enzyme family.</text>
</comment>
<dbReference type="PANTHER" id="PTHR43272">
    <property type="entry name" value="LONG-CHAIN-FATTY-ACID--COA LIGASE"/>
    <property type="match status" value="1"/>
</dbReference>
<comment type="function">
    <text evidence="7">Catalyzes the conversion of long-chain fatty acids to their active form acyl-CoAs for both synthesis of cellular lipids, and degradation via beta-oxidation.</text>
</comment>
<dbReference type="InterPro" id="IPR020845">
    <property type="entry name" value="AMP-binding_CS"/>
</dbReference>
<dbReference type="GO" id="GO:0004467">
    <property type="term" value="F:long-chain fatty acid-CoA ligase activity"/>
    <property type="evidence" value="ECO:0007669"/>
    <property type="project" value="UniProtKB-EC"/>
</dbReference>
<keyword evidence="10" id="KW-1185">Reference proteome</keyword>
<protein>
    <recommendedName>
        <fullName evidence="6 7">Long-chain-fatty-acid--CoA ligase</fullName>
        <ecNumber evidence="6 7">6.2.1.3</ecNumber>
    </recommendedName>
</protein>
<feature type="domain" description="AMP-dependent synthetase/ligase" evidence="8">
    <location>
        <begin position="63"/>
        <end position="477"/>
    </location>
</feature>
<dbReference type="Pfam" id="PF00501">
    <property type="entry name" value="AMP-binding"/>
    <property type="match status" value="1"/>
</dbReference>
<dbReference type="GO" id="GO:0005524">
    <property type="term" value="F:ATP binding"/>
    <property type="evidence" value="ECO:0007669"/>
    <property type="project" value="UniProtKB-KW"/>
</dbReference>
<dbReference type="STRING" id="78915.A0A4P9XS02"/>
<dbReference type="CDD" id="cd05927">
    <property type="entry name" value="LC-FACS_euk"/>
    <property type="match status" value="1"/>
</dbReference>
<dbReference type="EMBL" id="KZ992560">
    <property type="protein sequence ID" value="RKP08894.1"/>
    <property type="molecule type" value="Genomic_DNA"/>
</dbReference>
<dbReference type="OrthoDB" id="1700726at2759"/>
<keyword evidence="5 7" id="KW-0067">ATP-binding</keyword>
<sequence length="655" mass="72897">MQTVESPNAVDVPGEGKPRRNVIVGDRALIGPPKGINSLHESLLHGAKLSNDGPFLGRRVVTNGVAGPYVWETYGQVLKRIEALGSGLAKLGTNERDRVGLFSVNRPEWVIGEHACFKYNYVTVPLYDTLGDEAIEYIIGQTEMRIILATADKAEKLFKMRERVPTVKVVILMDHLIEEAEVNRLREVAGEGIQVLTFSETEDLGRDGGLEPAGTAGLDDIFTICYTSGTTGLPKGVVLTHFNMLSEVEGAHELGRHNKLFTVTKDEVYISYLPLAHVMERTLQALFTSRGASIGFYQGDTLKLLDDVAELKPTLFVSVPRLFNRIYDKVLGGVKAKGGVAAYLFNKAYKQKLQNLERNVNYHWLWDRLVFGAVRSKLGGRVKHMLTGSAPIAPDVVDFLRVCFSADVYEGYGQTENAAGLSLTFRYDCQSGHVGVPFPCCEVKLLDLPEMNYTSTDKPYPRGEICVRGNQVFREYYRLPEKTAETLDADGWCRTGDVGMWDERGRLKIIDRAKNIFKLAQGEYIAPERIENVYQKHELVAQAFVYGDSLQATLVGIIVPDEEELAKFAAGHNLGGKSYQELCAVEDVRQHILRQLGAFGKANGLKGFENVKNIRLESDAFTVENDLLTPSFKLKRQPVTAKYRTAIDEMYAELA</sequence>
<evidence type="ECO:0000256" key="3">
    <source>
        <dbReference type="ARBA" id="ARBA00022741"/>
    </source>
</evidence>
<dbReference type="Gene3D" id="3.40.50.12780">
    <property type="entry name" value="N-terminal domain of ligase-like"/>
    <property type="match status" value="1"/>
</dbReference>
<dbReference type="InterPro" id="IPR042099">
    <property type="entry name" value="ANL_N_sf"/>
</dbReference>
<dbReference type="GO" id="GO:0005783">
    <property type="term" value="C:endoplasmic reticulum"/>
    <property type="evidence" value="ECO:0007669"/>
    <property type="project" value="TreeGrafter"/>
</dbReference>
<dbReference type="Proteomes" id="UP000271241">
    <property type="component" value="Unassembled WGS sequence"/>
</dbReference>
<evidence type="ECO:0000256" key="1">
    <source>
        <dbReference type="ARBA" id="ARBA00006432"/>
    </source>
</evidence>
<evidence type="ECO:0000256" key="6">
    <source>
        <dbReference type="ARBA" id="ARBA00026121"/>
    </source>
</evidence>
<name>A0A4P9XS02_9FUNG</name>
<dbReference type="SUPFAM" id="SSF56801">
    <property type="entry name" value="Acetyl-CoA synthetase-like"/>
    <property type="match status" value="1"/>
</dbReference>
<gene>
    <name evidence="9" type="ORF">THASP1DRAFT_14984</name>
</gene>
<proteinExistence type="inferred from homology"/>
<dbReference type="GO" id="GO:0016020">
    <property type="term" value="C:membrane"/>
    <property type="evidence" value="ECO:0007669"/>
    <property type="project" value="TreeGrafter"/>
</dbReference>
<evidence type="ECO:0000256" key="7">
    <source>
        <dbReference type="RuleBase" id="RU369030"/>
    </source>
</evidence>
<keyword evidence="4 7" id="KW-0276">Fatty acid metabolism</keyword>
<dbReference type="AlphaFoldDB" id="A0A4P9XS02"/>
<dbReference type="InterPro" id="IPR045311">
    <property type="entry name" value="LC-FACS_euk"/>
</dbReference>
<keyword evidence="3 7" id="KW-0547">Nucleotide-binding</keyword>
<evidence type="ECO:0000256" key="5">
    <source>
        <dbReference type="ARBA" id="ARBA00022840"/>
    </source>
</evidence>
<organism evidence="9 10">
    <name type="scientific">Thamnocephalis sphaerospora</name>
    <dbReference type="NCBI Taxonomy" id="78915"/>
    <lineage>
        <taxon>Eukaryota</taxon>
        <taxon>Fungi</taxon>
        <taxon>Fungi incertae sedis</taxon>
        <taxon>Zoopagomycota</taxon>
        <taxon>Zoopagomycotina</taxon>
        <taxon>Zoopagomycetes</taxon>
        <taxon>Zoopagales</taxon>
        <taxon>Sigmoideomycetaceae</taxon>
        <taxon>Thamnocephalis</taxon>
    </lineage>
</organism>
<accession>A0A4P9XS02</accession>
<comment type="catalytic activity">
    <reaction evidence="7">
        <text>a long-chain fatty acid + ATP + CoA = a long-chain fatty acyl-CoA + AMP + diphosphate</text>
        <dbReference type="Rhea" id="RHEA:15421"/>
        <dbReference type="ChEBI" id="CHEBI:30616"/>
        <dbReference type="ChEBI" id="CHEBI:33019"/>
        <dbReference type="ChEBI" id="CHEBI:57287"/>
        <dbReference type="ChEBI" id="CHEBI:57560"/>
        <dbReference type="ChEBI" id="CHEBI:83139"/>
        <dbReference type="ChEBI" id="CHEBI:456215"/>
        <dbReference type="EC" id="6.2.1.3"/>
    </reaction>
</comment>
<keyword evidence="2 7" id="KW-0436">Ligase</keyword>
<dbReference type="PANTHER" id="PTHR43272:SF33">
    <property type="entry name" value="AMP-BINDING DOMAIN-CONTAINING PROTEIN-RELATED"/>
    <property type="match status" value="1"/>
</dbReference>
<dbReference type="PROSITE" id="PS00455">
    <property type="entry name" value="AMP_BINDING"/>
    <property type="match status" value="1"/>
</dbReference>
<evidence type="ECO:0000313" key="10">
    <source>
        <dbReference type="Proteomes" id="UP000271241"/>
    </source>
</evidence>
<evidence type="ECO:0000256" key="2">
    <source>
        <dbReference type="ARBA" id="ARBA00022598"/>
    </source>
</evidence>
<evidence type="ECO:0000259" key="8">
    <source>
        <dbReference type="Pfam" id="PF00501"/>
    </source>
</evidence>
<evidence type="ECO:0000313" key="9">
    <source>
        <dbReference type="EMBL" id="RKP08894.1"/>
    </source>
</evidence>